<sequence>MPATAFQMARLLSRPPKIKQPKGSIERLTAARKREIAGCKKDNPELREKINAQQNRIYRSRMAEEKLIFDSASRLHRIARLRETESVNMSLDIIDISSKVYGTPLEAYSYSRNKVISIVDPTLQEDEVDQAGRCLYSSCRLLYKGCTSPIVLKEGELPPPSVAAFFALAHFCDRANVRVEYRSKSGSVLLRGPYISSTIGKSLQGLF</sequence>
<evidence type="ECO:0000313" key="2">
    <source>
        <dbReference type="Proteomes" id="UP000217790"/>
    </source>
</evidence>
<dbReference type="InParanoid" id="A0A2H3DMQ1"/>
<keyword evidence="2" id="KW-1185">Reference proteome</keyword>
<gene>
    <name evidence="1" type="ORF">ARMGADRAFT_1167320</name>
</gene>
<dbReference type="OMA" id="FCDRANV"/>
<protein>
    <submittedName>
        <fullName evidence="1">Uncharacterized protein</fullName>
    </submittedName>
</protein>
<reference evidence="2" key="1">
    <citation type="journal article" date="2017" name="Nat. Ecol. Evol.">
        <title>Genome expansion and lineage-specific genetic innovations in the forest pathogenic fungi Armillaria.</title>
        <authorList>
            <person name="Sipos G."/>
            <person name="Prasanna A.N."/>
            <person name="Walter M.C."/>
            <person name="O'Connor E."/>
            <person name="Balint B."/>
            <person name="Krizsan K."/>
            <person name="Kiss B."/>
            <person name="Hess J."/>
            <person name="Varga T."/>
            <person name="Slot J."/>
            <person name="Riley R."/>
            <person name="Boka B."/>
            <person name="Rigling D."/>
            <person name="Barry K."/>
            <person name="Lee J."/>
            <person name="Mihaltcheva S."/>
            <person name="LaButti K."/>
            <person name="Lipzen A."/>
            <person name="Waldron R."/>
            <person name="Moloney N.M."/>
            <person name="Sperisen C."/>
            <person name="Kredics L."/>
            <person name="Vagvoelgyi C."/>
            <person name="Patrignani A."/>
            <person name="Fitzpatrick D."/>
            <person name="Nagy I."/>
            <person name="Doyle S."/>
            <person name="Anderson J.B."/>
            <person name="Grigoriev I.V."/>
            <person name="Gueldener U."/>
            <person name="Muensterkoetter M."/>
            <person name="Nagy L.G."/>
        </authorList>
    </citation>
    <scope>NUCLEOTIDE SEQUENCE [LARGE SCALE GENOMIC DNA]</scope>
    <source>
        <strain evidence="2">Ar21-2</strain>
    </source>
</reference>
<name>A0A2H3DMQ1_ARMGA</name>
<evidence type="ECO:0000313" key="1">
    <source>
        <dbReference type="EMBL" id="PBK89523.1"/>
    </source>
</evidence>
<dbReference type="OrthoDB" id="10355427at2759"/>
<organism evidence="1 2">
    <name type="scientific">Armillaria gallica</name>
    <name type="common">Bulbous honey fungus</name>
    <name type="synonym">Armillaria bulbosa</name>
    <dbReference type="NCBI Taxonomy" id="47427"/>
    <lineage>
        <taxon>Eukaryota</taxon>
        <taxon>Fungi</taxon>
        <taxon>Dikarya</taxon>
        <taxon>Basidiomycota</taxon>
        <taxon>Agaricomycotina</taxon>
        <taxon>Agaricomycetes</taxon>
        <taxon>Agaricomycetidae</taxon>
        <taxon>Agaricales</taxon>
        <taxon>Marasmiineae</taxon>
        <taxon>Physalacriaceae</taxon>
        <taxon>Armillaria</taxon>
    </lineage>
</organism>
<dbReference type="Proteomes" id="UP000217790">
    <property type="component" value="Unassembled WGS sequence"/>
</dbReference>
<dbReference type="EMBL" id="KZ293668">
    <property type="protein sequence ID" value="PBK89523.1"/>
    <property type="molecule type" value="Genomic_DNA"/>
</dbReference>
<dbReference type="AlphaFoldDB" id="A0A2H3DMQ1"/>
<proteinExistence type="predicted"/>
<accession>A0A2H3DMQ1</accession>